<dbReference type="InterPro" id="IPR004143">
    <property type="entry name" value="BPL_LPL_catalytic"/>
</dbReference>
<dbReference type="Gene3D" id="2.30.30.100">
    <property type="match status" value="1"/>
</dbReference>
<feature type="compositionally biased region" description="Low complexity" evidence="7">
    <location>
        <begin position="350"/>
        <end position="369"/>
    </location>
</feature>
<dbReference type="InterPro" id="IPR004408">
    <property type="entry name" value="Biotin_CoA_COase_ligase"/>
</dbReference>
<feature type="region of interest" description="Disordered" evidence="7">
    <location>
        <begin position="1"/>
        <end position="26"/>
    </location>
</feature>
<dbReference type="EC" id="6.3.4.15" evidence="5"/>
<comment type="catalytic activity">
    <reaction evidence="6">
        <text>biotin + L-lysyl-[protein] + ATP = N(6)-biotinyl-L-lysyl-[protein] + AMP + diphosphate + H(+)</text>
        <dbReference type="Rhea" id="RHEA:11756"/>
        <dbReference type="Rhea" id="RHEA-COMP:9752"/>
        <dbReference type="Rhea" id="RHEA-COMP:10505"/>
        <dbReference type="ChEBI" id="CHEBI:15378"/>
        <dbReference type="ChEBI" id="CHEBI:29969"/>
        <dbReference type="ChEBI" id="CHEBI:30616"/>
        <dbReference type="ChEBI" id="CHEBI:33019"/>
        <dbReference type="ChEBI" id="CHEBI:57586"/>
        <dbReference type="ChEBI" id="CHEBI:83144"/>
        <dbReference type="ChEBI" id="CHEBI:456215"/>
        <dbReference type="EC" id="6.3.4.15"/>
    </reaction>
</comment>
<dbReference type="InterPro" id="IPR003142">
    <property type="entry name" value="BPL_C"/>
</dbReference>
<protein>
    <recommendedName>
        <fullName evidence="5">biotin--[biotin carboxyl-carrier protein] ligase</fullName>
        <ecNumber evidence="5">6.3.4.15</ecNumber>
    </recommendedName>
</protein>
<dbReference type="Proteomes" id="UP000243096">
    <property type="component" value="Unassembled WGS sequence"/>
</dbReference>
<dbReference type="Pfam" id="PF03099">
    <property type="entry name" value="BPL_LplA_LipB"/>
    <property type="match status" value="1"/>
</dbReference>
<dbReference type="SUPFAM" id="SSF50037">
    <property type="entry name" value="C-terminal domain of transcriptional repressors"/>
    <property type="match status" value="1"/>
</dbReference>
<sequence>MSDHSSPQDPPGIPGETTAGGDPRPAAARRIERERLLELLDPWPSRWAIEVVYETGSTNADLVARLKEARGVPFEPSVRVAYSQTAGRGRRGRPWLATPGNALLFSLGYLMPRAPDRLAGLSLALGAMIVDGLRTLPLDASGRLSLKWPNDILLDGAKLAGVLVETVWSTRDATALVVGVGLNINGANELEQQIASLHETLRATLPTIPVALSRAWPHAALTPVLGAVLNALAVGLERFGRHGFEPFRDTWIAKHAYADQEVVVLEQGDEMARGIAYGVDEQGQLLIRTPQAIRAIATGDVSLRLAASVDSPARPAPGLSACGACTGGLPTAAVSTAGLCPSGLPPGGVPASDAPAPALPGAGKPPATGCAREQQPHNDDA</sequence>
<evidence type="ECO:0000313" key="9">
    <source>
        <dbReference type="EMBL" id="PPB84830.1"/>
    </source>
</evidence>
<dbReference type="Gene3D" id="3.30.930.10">
    <property type="entry name" value="Bira Bifunctional Protein, Domain 2"/>
    <property type="match status" value="1"/>
</dbReference>
<keyword evidence="10" id="KW-1185">Reference proteome</keyword>
<dbReference type="GO" id="GO:0004077">
    <property type="term" value="F:biotin--[biotin carboxyl-carrier protein] ligase activity"/>
    <property type="evidence" value="ECO:0007669"/>
    <property type="project" value="UniProtKB-EC"/>
</dbReference>
<evidence type="ECO:0000313" key="10">
    <source>
        <dbReference type="Proteomes" id="UP000243096"/>
    </source>
</evidence>
<keyword evidence="4" id="KW-0092">Biotin</keyword>
<dbReference type="NCBIfam" id="NF005405">
    <property type="entry name" value="PRK06955.1"/>
    <property type="match status" value="1"/>
</dbReference>
<evidence type="ECO:0000256" key="1">
    <source>
        <dbReference type="ARBA" id="ARBA00022598"/>
    </source>
</evidence>
<name>A0A2P5KDP2_9BURK</name>
<dbReference type="PANTHER" id="PTHR12835:SF5">
    <property type="entry name" value="BIOTIN--PROTEIN LIGASE"/>
    <property type="match status" value="1"/>
</dbReference>
<comment type="caution">
    <text evidence="9">The sequence shown here is derived from an EMBL/GenBank/DDBJ whole genome shotgun (WGS) entry which is preliminary data.</text>
</comment>
<dbReference type="InterPro" id="IPR045864">
    <property type="entry name" value="aa-tRNA-synth_II/BPL/LPL"/>
</dbReference>
<dbReference type="AlphaFoldDB" id="A0A2P5KDP2"/>
<dbReference type="SUPFAM" id="SSF55681">
    <property type="entry name" value="Class II aaRS and biotin synthetases"/>
    <property type="match status" value="1"/>
</dbReference>
<dbReference type="GO" id="GO:0005737">
    <property type="term" value="C:cytoplasm"/>
    <property type="evidence" value="ECO:0007669"/>
    <property type="project" value="TreeGrafter"/>
</dbReference>
<keyword evidence="1 9" id="KW-0436">Ligase</keyword>
<keyword evidence="2" id="KW-0547">Nucleotide-binding</keyword>
<evidence type="ECO:0000256" key="2">
    <source>
        <dbReference type="ARBA" id="ARBA00022741"/>
    </source>
</evidence>
<dbReference type="InterPro" id="IPR008988">
    <property type="entry name" value="Transcriptional_repressor_C"/>
</dbReference>
<dbReference type="CDD" id="cd16442">
    <property type="entry name" value="BPL"/>
    <property type="match status" value="1"/>
</dbReference>
<evidence type="ECO:0000256" key="3">
    <source>
        <dbReference type="ARBA" id="ARBA00022840"/>
    </source>
</evidence>
<reference evidence="9 10" key="1">
    <citation type="submission" date="2018-01" db="EMBL/GenBank/DDBJ databases">
        <title>Genomic Encyclopedia of Type Strains, Phase III (KMG-III): the genomes of soil and plant-associated and newly described type strains.</title>
        <authorList>
            <person name="Whitman W."/>
        </authorList>
    </citation>
    <scope>NUCLEOTIDE SEQUENCE [LARGE SCALE GENOMIC DNA]</scope>
    <source>
        <strain evidence="9 10">HKI456</strain>
    </source>
</reference>
<gene>
    <name evidence="9" type="ORF">B0O95_102231</name>
</gene>
<accession>A0A2P5KDP2</accession>
<dbReference type="GO" id="GO:0005524">
    <property type="term" value="F:ATP binding"/>
    <property type="evidence" value="ECO:0007669"/>
    <property type="project" value="UniProtKB-KW"/>
</dbReference>
<evidence type="ECO:0000256" key="5">
    <source>
        <dbReference type="ARBA" id="ARBA00024227"/>
    </source>
</evidence>
<feature type="domain" description="BPL/LPL catalytic" evidence="8">
    <location>
        <begin position="32"/>
        <end position="240"/>
    </location>
</feature>
<organism evidence="9 10">
    <name type="scientific">Mycetohabitans endofungorum</name>
    <dbReference type="NCBI Taxonomy" id="417203"/>
    <lineage>
        <taxon>Bacteria</taxon>
        <taxon>Pseudomonadati</taxon>
        <taxon>Pseudomonadota</taxon>
        <taxon>Betaproteobacteria</taxon>
        <taxon>Burkholderiales</taxon>
        <taxon>Burkholderiaceae</taxon>
        <taxon>Mycetohabitans</taxon>
    </lineage>
</organism>
<dbReference type="PROSITE" id="PS51733">
    <property type="entry name" value="BPL_LPL_CATALYTIC"/>
    <property type="match status" value="1"/>
</dbReference>
<dbReference type="Pfam" id="PF02237">
    <property type="entry name" value="BPL_C"/>
    <property type="match status" value="1"/>
</dbReference>
<evidence type="ECO:0000256" key="4">
    <source>
        <dbReference type="ARBA" id="ARBA00023267"/>
    </source>
</evidence>
<feature type="region of interest" description="Disordered" evidence="7">
    <location>
        <begin position="341"/>
        <end position="381"/>
    </location>
</feature>
<dbReference type="EMBL" id="PRDW01000002">
    <property type="protein sequence ID" value="PPB84830.1"/>
    <property type="molecule type" value="Genomic_DNA"/>
</dbReference>
<dbReference type="NCBIfam" id="TIGR00121">
    <property type="entry name" value="birA_ligase"/>
    <property type="match status" value="1"/>
</dbReference>
<proteinExistence type="predicted"/>
<evidence type="ECO:0000256" key="6">
    <source>
        <dbReference type="ARBA" id="ARBA00047846"/>
    </source>
</evidence>
<evidence type="ECO:0000259" key="8">
    <source>
        <dbReference type="PROSITE" id="PS51733"/>
    </source>
</evidence>
<evidence type="ECO:0000256" key="7">
    <source>
        <dbReference type="SAM" id="MobiDB-lite"/>
    </source>
</evidence>
<dbReference type="PANTHER" id="PTHR12835">
    <property type="entry name" value="BIOTIN PROTEIN LIGASE"/>
    <property type="match status" value="1"/>
</dbReference>
<keyword evidence="3" id="KW-0067">ATP-binding</keyword>